<dbReference type="GO" id="GO:0009055">
    <property type="term" value="F:electron transfer activity"/>
    <property type="evidence" value="ECO:0007669"/>
    <property type="project" value="TreeGrafter"/>
</dbReference>
<evidence type="ECO:0000256" key="6">
    <source>
        <dbReference type="ARBA" id="ARBA00022723"/>
    </source>
</evidence>
<evidence type="ECO:0000256" key="10">
    <source>
        <dbReference type="ARBA" id="ARBA00023014"/>
    </source>
</evidence>
<dbReference type="GO" id="GO:0016491">
    <property type="term" value="F:oxidoreductase activity"/>
    <property type="evidence" value="ECO:0007669"/>
    <property type="project" value="UniProtKB-KW"/>
</dbReference>
<evidence type="ECO:0000256" key="8">
    <source>
        <dbReference type="ARBA" id="ARBA00022982"/>
    </source>
</evidence>
<keyword evidence="8" id="KW-0249">Electron transport</keyword>
<comment type="cofactor">
    <cofactor evidence="2">
        <name>[4Fe-4S] cluster</name>
        <dbReference type="ChEBI" id="CHEBI:49883"/>
    </cofactor>
</comment>
<dbReference type="EC" id="1.7.99.4" evidence="12"/>
<reference evidence="12 13" key="1">
    <citation type="submission" date="2019-07" db="EMBL/GenBank/DDBJ databases">
        <authorList>
            <person name="Cremers G."/>
        </authorList>
    </citation>
    <scope>NUCLEOTIDE SEQUENCE [LARGE SCALE GENOMIC DNA]</scope>
</reference>
<evidence type="ECO:0000256" key="2">
    <source>
        <dbReference type="ARBA" id="ARBA00001966"/>
    </source>
</evidence>
<feature type="domain" description="4Fe-4S ferredoxin-type" evidence="11">
    <location>
        <begin position="26"/>
        <end position="55"/>
    </location>
</feature>
<dbReference type="PROSITE" id="PS51379">
    <property type="entry name" value="4FE4S_FER_2"/>
    <property type="match status" value="2"/>
</dbReference>
<dbReference type="GO" id="GO:0051539">
    <property type="term" value="F:4 iron, 4 sulfur cluster binding"/>
    <property type="evidence" value="ECO:0007669"/>
    <property type="project" value="UniProtKB-KW"/>
</dbReference>
<keyword evidence="9" id="KW-0408">Iron</keyword>
<evidence type="ECO:0000256" key="7">
    <source>
        <dbReference type="ARBA" id="ARBA00022737"/>
    </source>
</evidence>
<evidence type="ECO:0000256" key="3">
    <source>
        <dbReference type="ARBA" id="ARBA00004196"/>
    </source>
</evidence>
<organism evidence="12 13">
    <name type="scientific">Candidatus Methylomirabilis lanthanidiphila</name>
    <dbReference type="NCBI Taxonomy" id="2211376"/>
    <lineage>
        <taxon>Bacteria</taxon>
        <taxon>Candidatus Methylomirabilota</taxon>
        <taxon>Candidatus Methylomirabilia</taxon>
        <taxon>Candidatus Methylomirabilales</taxon>
        <taxon>Candidatus Methylomirabilaceae</taxon>
        <taxon>Candidatus Methylomirabilis</taxon>
    </lineage>
</organism>
<dbReference type="EMBL" id="CABIKM010000010">
    <property type="protein sequence ID" value="VUZ84258.1"/>
    <property type="molecule type" value="Genomic_DNA"/>
</dbReference>
<evidence type="ECO:0000259" key="11">
    <source>
        <dbReference type="PROSITE" id="PS51379"/>
    </source>
</evidence>
<name>A0A564ZI92_9BACT</name>
<dbReference type="SUPFAM" id="SSF54862">
    <property type="entry name" value="4Fe-4S ferredoxins"/>
    <property type="match status" value="1"/>
</dbReference>
<gene>
    <name evidence="12" type="primary">narH_1</name>
    <name evidence="12" type="ORF">MELA_00629</name>
</gene>
<dbReference type="GO" id="GO:0030313">
    <property type="term" value="C:cell envelope"/>
    <property type="evidence" value="ECO:0007669"/>
    <property type="project" value="UniProtKB-SubCell"/>
</dbReference>
<evidence type="ECO:0000256" key="4">
    <source>
        <dbReference type="ARBA" id="ARBA00022448"/>
    </source>
</evidence>
<keyword evidence="10" id="KW-0411">Iron-sulfur</keyword>
<keyword evidence="12" id="KW-0560">Oxidoreductase</keyword>
<keyword evidence="6" id="KW-0479">Metal-binding</keyword>
<dbReference type="GO" id="GO:0046872">
    <property type="term" value="F:metal ion binding"/>
    <property type="evidence" value="ECO:0007669"/>
    <property type="project" value="UniProtKB-KW"/>
</dbReference>
<dbReference type="Gene3D" id="3.30.70.20">
    <property type="match status" value="3"/>
</dbReference>
<evidence type="ECO:0000256" key="1">
    <source>
        <dbReference type="ARBA" id="ARBA00001927"/>
    </source>
</evidence>
<keyword evidence="5" id="KW-0004">4Fe-4S</keyword>
<dbReference type="InterPro" id="IPR017896">
    <property type="entry name" value="4Fe4S_Fe-S-bd"/>
</dbReference>
<evidence type="ECO:0000256" key="9">
    <source>
        <dbReference type="ARBA" id="ARBA00023004"/>
    </source>
</evidence>
<proteinExistence type="predicted"/>
<dbReference type="PANTHER" id="PTHR43518">
    <property type="entry name" value="NITRATE REDUCTASE BETA SUBUNIT"/>
    <property type="match status" value="1"/>
</dbReference>
<keyword evidence="13" id="KW-1185">Reference proteome</keyword>
<accession>A0A564ZI92</accession>
<protein>
    <submittedName>
        <fullName evidence="12">Nitrate reductase A subunit beta</fullName>
        <ecNumber evidence="12">1.7.99.4</ecNumber>
    </submittedName>
</protein>
<dbReference type="Pfam" id="PF13247">
    <property type="entry name" value="Fer4_11"/>
    <property type="match status" value="1"/>
</dbReference>
<feature type="domain" description="4Fe-4S ferredoxin-type" evidence="11">
    <location>
        <begin position="177"/>
        <end position="206"/>
    </location>
</feature>
<dbReference type="PANTHER" id="PTHR43518:SF1">
    <property type="entry name" value="RESPIRATORY NITRATE REDUCTASE 1 BETA CHAIN"/>
    <property type="match status" value="1"/>
</dbReference>
<evidence type="ECO:0000313" key="12">
    <source>
        <dbReference type="EMBL" id="VUZ84258.1"/>
    </source>
</evidence>
<dbReference type="GO" id="GO:0016020">
    <property type="term" value="C:membrane"/>
    <property type="evidence" value="ECO:0007669"/>
    <property type="project" value="TreeGrafter"/>
</dbReference>
<sequence>MPKVYNWQLGREMEYPYEGVRPLKQFAMIMDTNKCIACQTCTVACKTTWTPGRGQEYMFWNNVETKPYGSYPLGWDVRILEKLGVQDMRAFPYQGRTLFDAAPSGERILGYLPDDLDYASPNVGEDDCSDNISQGAFLQMPHMQWMYYLPRICNHCTYPACLAACPRMSIYKRQEDGLVLLDQYRCRGYRECVRACPYKKVYFNAMTRVSEKCIGCYPTIENGRQTQCAITCIGKIRLQGFISPPNKVKEDNPLDYLIHVAKVARPLYPQFGLEPNVYYIPPVHVPPAFLYQMFGWGVEEAITTYRSAFENPKLLGALLLFGSAPEIIHQYKVEGGHAIGYDEKGTEVARVPMNEPIHIRAAYDERFQTFRTNIS</sequence>
<keyword evidence="4" id="KW-0813">Transport</keyword>
<comment type="cofactor">
    <cofactor evidence="1">
        <name>[3Fe-4S] cluster</name>
        <dbReference type="ChEBI" id="CHEBI:21137"/>
    </cofactor>
</comment>
<dbReference type="GO" id="GO:0009061">
    <property type="term" value="P:anaerobic respiration"/>
    <property type="evidence" value="ECO:0007669"/>
    <property type="project" value="TreeGrafter"/>
</dbReference>
<evidence type="ECO:0000256" key="5">
    <source>
        <dbReference type="ARBA" id="ARBA00022485"/>
    </source>
</evidence>
<dbReference type="CDD" id="cd10556">
    <property type="entry name" value="SER_beta"/>
    <property type="match status" value="1"/>
</dbReference>
<keyword evidence="7" id="KW-0677">Repeat</keyword>
<comment type="subcellular location">
    <subcellularLocation>
        <location evidence="3">Cell envelope</location>
    </subcellularLocation>
</comment>
<evidence type="ECO:0000313" key="13">
    <source>
        <dbReference type="Proteomes" id="UP000334340"/>
    </source>
</evidence>
<dbReference type="Proteomes" id="UP000334340">
    <property type="component" value="Unassembled WGS sequence"/>
</dbReference>
<dbReference type="AlphaFoldDB" id="A0A564ZI92"/>